<feature type="transmembrane region" description="Helical" evidence="5">
    <location>
        <begin position="286"/>
        <end position="305"/>
    </location>
</feature>
<dbReference type="GO" id="GO:0022857">
    <property type="term" value="F:transmembrane transporter activity"/>
    <property type="evidence" value="ECO:0007669"/>
    <property type="project" value="InterPro"/>
</dbReference>
<feature type="transmembrane region" description="Helical" evidence="5">
    <location>
        <begin position="226"/>
        <end position="247"/>
    </location>
</feature>
<dbReference type="GO" id="GO:0005886">
    <property type="term" value="C:plasma membrane"/>
    <property type="evidence" value="ECO:0007669"/>
    <property type="project" value="UniProtKB-SubCell"/>
</dbReference>
<feature type="transmembrane region" description="Helical" evidence="5">
    <location>
        <begin position="16"/>
        <end position="38"/>
    </location>
</feature>
<feature type="transmembrane region" description="Helical" evidence="5">
    <location>
        <begin position="253"/>
        <end position="274"/>
    </location>
</feature>
<dbReference type="InterPro" id="IPR011701">
    <property type="entry name" value="MFS"/>
</dbReference>
<dbReference type="CDD" id="cd17324">
    <property type="entry name" value="MFS_NepI_like"/>
    <property type="match status" value="1"/>
</dbReference>
<dbReference type="PANTHER" id="PTHR42910">
    <property type="entry name" value="TRANSPORTER SCO4007-RELATED"/>
    <property type="match status" value="1"/>
</dbReference>
<feature type="transmembrane region" description="Helical" evidence="5">
    <location>
        <begin position="106"/>
        <end position="127"/>
    </location>
</feature>
<evidence type="ECO:0000256" key="3">
    <source>
        <dbReference type="ARBA" id="ARBA00022989"/>
    </source>
</evidence>
<evidence type="ECO:0000259" key="6">
    <source>
        <dbReference type="PROSITE" id="PS50850"/>
    </source>
</evidence>
<evidence type="ECO:0000256" key="2">
    <source>
        <dbReference type="ARBA" id="ARBA00022692"/>
    </source>
</evidence>
<name>A0A137ZZV2_9ACTN</name>
<dbReference type="InterPro" id="IPR036259">
    <property type="entry name" value="MFS_trans_sf"/>
</dbReference>
<feature type="transmembrane region" description="Helical" evidence="5">
    <location>
        <begin position="311"/>
        <end position="329"/>
    </location>
</feature>
<dbReference type="Gene3D" id="1.20.1250.20">
    <property type="entry name" value="MFS general substrate transporter like domains"/>
    <property type="match status" value="1"/>
</dbReference>
<keyword evidence="3 5" id="KW-1133">Transmembrane helix</keyword>
<feature type="domain" description="Major facilitator superfamily (MFS) profile" evidence="6">
    <location>
        <begin position="16"/>
        <end position="400"/>
    </location>
</feature>
<feature type="transmembrane region" description="Helical" evidence="5">
    <location>
        <begin position="169"/>
        <end position="186"/>
    </location>
</feature>
<reference evidence="8" key="1">
    <citation type="submission" date="2016-02" db="EMBL/GenBank/DDBJ databases">
        <authorList>
            <person name="Wen L."/>
            <person name="He K."/>
            <person name="Yang H."/>
        </authorList>
    </citation>
    <scope>NUCLEOTIDE SEQUENCE [LARGE SCALE GENOMIC DNA]</scope>
    <source>
        <strain evidence="8">JCM 15929</strain>
    </source>
</reference>
<dbReference type="EMBL" id="LSRF01000058">
    <property type="protein sequence ID" value="KXP03714.1"/>
    <property type="molecule type" value="Genomic_DNA"/>
</dbReference>
<organism evidence="7 8">
    <name type="scientific">Tsukamurella pseudospumae</name>
    <dbReference type="NCBI Taxonomy" id="239498"/>
    <lineage>
        <taxon>Bacteria</taxon>
        <taxon>Bacillati</taxon>
        <taxon>Actinomycetota</taxon>
        <taxon>Actinomycetes</taxon>
        <taxon>Mycobacteriales</taxon>
        <taxon>Tsukamurellaceae</taxon>
        <taxon>Tsukamurella</taxon>
    </lineage>
</organism>
<evidence type="ECO:0000256" key="5">
    <source>
        <dbReference type="SAM" id="Phobius"/>
    </source>
</evidence>
<evidence type="ECO:0000256" key="4">
    <source>
        <dbReference type="ARBA" id="ARBA00023136"/>
    </source>
</evidence>
<dbReference type="Proteomes" id="UP000070258">
    <property type="component" value="Unassembled WGS sequence"/>
</dbReference>
<dbReference type="Pfam" id="PF07690">
    <property type="entry name" value="MFS_1"/>
    <property type="match status" value="1"/>
</dbReference>
<keyword evidence="2 5" id="KW-0812">Transmembrane</keyword>
<feature type="transmembrane region" description="Helical" evidence="5">
    <location>
        <begin position="82"/>
        <end position="100"/>
    </location>
</feature>
<dbReference type="STRING" id="239498.AXK60_18135"/>
<proteinExistence type="predicted"/>
<gene>
    <name evidence="7" type="ORF">AXK60_18135</name>
</gene>
<feature type="transmembrane region" description="Helical" evidence="5">
    <location>
        <begin position="50"/>
        <end position="70"/>
    </location>
</feature>
<sequence>MEDMTTTRVATAGPGLLRLMAVATGLSAASLYVAYPILDLLRDRFGMSDTTAGLLVTVAQAGYAAGLILLVPMSDVVRRRPLALALLTLTAAALVVAGAAQTGAVLLVASALAAVTAVGAQVIVPYAAELAGPREQAHAVGVVMSGVILGGLLSRFLSGVLTDAFGWRTPYFVLAATLLAAAAGLARTMPRRDPDRPGLTAARYRGLLASMIALVREFPAVRLRSVLAALSLASFVVQGAAVTFLLAGPRFGWTPTAIGTIGLLGAVGALSGPVIGRIVDRGHGTVLTAAGLIAQPIAWCAMLLADGAGGLPALIVGLVVLGTGQQAVLNTSQAVIYALRPEARGRINAVFMGTFFVGGTLGSAATAALWPVAGWTGCCLLGAGLAAAALVLYLAFRRVETVSVGPAEVSA</sequence>
<feature type="transmembrane region" description="Helical" evidence="5">
    <location>
        <begin position="374"/>
        <end position="396"/>
    </location>
</feature>
<evidence type="ECO:0000313" key="8">
    <source>
        <dbReference type="Proteomes" id="UP000070258"/>
    </source>
</evidence>
<dbReference type="PANTHER" id="PTHR42910:SF1">
    <property type="entry name" value="MAJOR FACILITATOR SUPERFAMILY (MFS) PROFILE DOMAIN-CONTAINING PROTEIN"/>
    <property type="match status" value="1"/>
</dbReference>
<dbReference type="SUPFAM" id="SSF103473">
    <property type="entry name" value="MFS general substrate transporter"/>
    <property type="match status" value="1"/>
</dbReference>
<feature type="transmembrane region" description="Helical" evidence="5">
    <location>
        <begin position="139"/>
        <end position="157"/>
    </location>
</feature>
<evidence type="ECO:0000256" key="1">
    <source>
        <dbReference type="ARBA" id="ARBA00004651"/>
    </source>
</evidence>
<dbReference type="PROSITE" id="PS50850">
    <property type="entry name" value="MFS"/>
    <property type="match status" value="1"/>
</dbReference>
<comment type="subcellular location">
    <subcellularLocation>
        <location evidence="1">Cell membrane</location>
        <topology evidence="1">Multi-pass membrane protein</topology>
    </subcellularLocation>
</comment>
<dbReference type="InterPro" id="IPR020846">
    <property type="entry name" value="MFS_dom"/>
</dbReference>
<feature type="transmembrane region" description="Helical" evidence="5">
    <location>
        <begin position="349"/>
        <end position="368"/>
    </location>
</feature>
<accession>A0A137ZZV2</accession>
<dbReference type="AlphaFoldDB" id="A0A137ZZV2"/>
<keyword evidence="4 5" id="KW-0472">Membrane</keyword>
<evidence type="ECO:0000313" key="7">
    <source>
        <dbReference type="EMBL" id="KXP03714.1"/>
    </source>
</evidence>
<protein>
    <recommendedName>
        <fullName evidence="6">Major facilitator superfamily (MFS) profile domain-containing protein</fullName>
    </recommendedName>
</protein>
<comment type="caution">
    <text evidence="7">The sequence shown here is derived from an EMBL/GenBank/DDBJ whole genome shotgun (WGS) entry which is preliminary data.</text>
</comment>